<evidence type="ECO:0000256" key="5">
    <source>
        <dbReference type="ARBA" id="ARBA00023163"/>
    </source>
</evidence>
<dbReference type="InterPro" id="IPR025944">
    <property type="entry name" value="Sigma_54_int_dom_CS"/>
</dbReference>
<dbReference type="CDD" id="cd00009">
    <property type="entry name" value="AAA"/>
    <property type="match status" value="1"/>
</dbReference>
<dbReference type="InterPro" id="IPR011990">
    <property type="entry name" value="TPR-like_helical_dom_sf"/>
</dbReference>
<keyword evidence="8" id="KW-1185">Reference proteome</keyword>
<dbReference type="Gene3D" id="1.10.8.60">
    <property type="match status" value="1"/>
</dbReference>
<dbReference type="PROSITE" id="PS00688">
    <property type="entry name" value="SIGMA54_INTERACT_3"/>
    <property type="match status" value="1"/>
</dbReference>
<reference evidence="8" key="1">
    <citation type="submission" date="2018-07" db="EMBL/GenBank/DDBJ databases">
        <authorList>
            <person name="Blom J."/>
        </authorList>
    </citation>
    <scope>NUCLEOTIDE SEQUENCE [LARGE SCALE GENOMIC DNA]</scope>
    <source>
        <strain evidence="8">CCOS 864</strain>
    </source>
</reference>
<keyword evidence="1" id="KW-0547">Nucleotide-binding</keyword>
<dbReference type="Pfam" id="PF02954">
    <property type="entry name" value="HTH_8"/>
    <property type="match status" value="1"/>
</dbReference>
<dbReference type="InterPro" id="IPR058031">
    <property type="entry name" value="AAA_lid_NorR"/>
</dbReference>
<dbReference type="Proteomes" id="UP000255177">
    <property type="component" value="Unassembled WGS sequence"/>
</dbReference>
<keyword evidence="5" id="KW-0804">Transcription</keyword>
<name>A0A380T8V0_9PSED</name>
<keyword evidence="2" id="KW-0067">ATP-binding</keyword>
<dbReference type="InterPro" id="IPR002078">
    <property type="entry name" value="Sigma_54_int"/>
</dbReference>
<dbReference type="FunFam" id="3.40.50.300:FF:000006">
    <property type="entry name" value="DNA-binding transcriptional regulator NtrC"/>
    <property type="match status" value="1"/>
</dbReference>
<evidence type="ECO:0000313" key="8">
    <source>
        <dbReference type="Proteomes" id="UP000255177"/>
    </source>
</evidence>
<dbReference type="GO" id="GO:0006355">
    <property type="term" value="P:regulation of DNA-templated transcription"/>
    <property type="evidence" value="ECO:0007669"/>
    <property type="project" value="InterPro"/>
</dbReference>
<protein>
    <submittedName>
        <fullName evidence="7">Hydrogenase-4 transcriptional activator</fullName>
    </submittedName>
</protein>
<dbReference type="PROSITE" id="PS50045">
    <property type="entry name" value="SIGMA54_INTERACT_4"/>
    <property type="match status" value="1"/>
</dbReference>
<dbReference type="PANTHER" id="PTHR32071:SF117">
    <property type="entry name" value="PTS-DEPENDENT DIHYDROXYACETONE KINASE OPERON REGULATORY PROTEIN-RELATED"/>
    <property type="match status" value="1"/>
</dbReference>
<evidence type="ECO:0000256" key="1">
    <source>
        <dbReference type="ARBA" id="ARBA00022741"/>
    </source>
</evidence>
<dbReference type="AlphaFoldDB" id="A0A380T8V0"/>
<evidence type="ECO:0000313" key="7">
    <source>
        <dbReference type="EMBL" id="SUQ65928.1"/>
    </source>
</evidence>
<dbReference type="InterPro" id="IPR009057">
    <property type="entry name" value="Homeodomain-like_sf"/>
</dbReference>
<dbReference type="InterPro" id="IPR002197">
    <property type="entry name" value="HTH_Fis"/>
</dbReference>
<dbReference type="GO" id="GO:0005524">
    <property type="term" value="F:ATP binding"/>
    <property type="evidence" value="ECO:0007669"/>
    <property type="project" value="UniProtKB-KW"/>
</dbReference>
<keyword evidence="4" id="KW-0238">DNA-binding</keyword>
<evidence type="ECO:0000256" key="4">
    <source>
        <dbReference type="ARBA" id="ARBA00023125"/>
    </source>
</evidence>
<dbReference type="RefSeq" id="WP_115089534.1">
    <property type="nucleotide sequence ID" value="NZ_CBCSFG010000017.1"/>
</dbReference>
<dbReference type="Pfam" id="PF25601">
    <property type="entry name" value="AAA_lid_14"/>
    <property type="match status" value="1"/>
</dbReference>
<dbReference type="GO" id="GO:0043565">
    <property type="term" value="F:sequence-specific DNA binding"/>
    <property type="evidence" value="ECO:0007669"/>
    <property type="project" value="InterPro"/>
</dbReference>
<proteinExistence type="predicted"/>
<evidence type="ECO:0000256" key="3">
    <source>
        <dbReference type="ARBA" id="ARBA00023015"/>
    </source>
</evidence>
<sequence>MGASSREQGAASNGVMGPSRAMQALHALMERVAASDRPVLICGPTGAGKEVIAQQLHRLGAPGKPFIDLNCGAIPEYLLEAELFGHARGAFTGAVGERAGHLQMAGAGTLFLDEVGELPLTLQPKLLRVLETRQYRPLGSSENRHFAGRVIAATHRDLKTLVHEERFREDLYYRLAVFELELPGLDARREDIPGLIQYFCSLQPRPLTFDARATALLCQRDWPGNVRELRNLIDRIGALAQSPLIDCAALQAFLEPAQHSPQKWANLAEALLQLDGGDKLAATENLLVEHALQRCKGNKSAAAQLLGVNRKVIERRQKLRADKRLAVERYLAQGRLLIEDADFRGALPVLQKGLQVAGEVFECKDLWRLQFELHRLLGVSFRSIEGWLSDTSQASYRSALALAAEQGTSDELSSVQFGVWTTQLMSLDLGKARATAQDMLQRAQLAGLSALRIEAHVAMANTLFWLGDFEESLACLNRGELLSEYQPDWPQTQGLDLIGLAITFEGLAAFELGRFAQARHAQAQLTARAGQTDANAFNRAVALQGAAWLAALLGLQPDLGALARELEQLSACHEFSFYQGVGQILRGYHQGLEGFYDEGERAIADGYHHHVLRNGGQLFHGFQAWKRAEVLLLAGRVREALALVNSALDLAQDHQERAYLCELMLLKGRGLLAAGEQDEAESALRNTLSTALTLGNVPARLRTGLELTRLLQRDGRPEQAAQVLERALRGIEADCGYPPAQEASDWLARLRR</sequence>
<dbReference type="InterPro" id="IPR027417">
    <property type="entry name" value="P-loop_NTPase"/>
</dbReference>
<dbReference type="EMBL" id="UIDD01000013">
    <property type="protein sequence ID" value="SUQ65928.1"/>
    <property type="molecule type" value="Genomic_DNA"/>
</dbReference>
<dbReference type="SMART" id="SM00382">
    <property type="entry name" value="AAA"/>
    <property type="match status" value="1"/>
</dbReference>
<dbReference type="Gene3D" id="1.25.40.10">
    <property type="entry name" value="Tetratricopeptide repeat domain"/>
    <property type="match status" value="2"/>
</dbReference>
<evidence type="ECO:0000259" key="6">
    <source>
        <dbReference type="PROSITE" id="PS50045"/>
    </source>
</evidence>
<keyword evidence="3" id="KW-0805">Transcription regulation</keyword>
<evidence type="ECO:0000256" key="2">
    <source>
        <dbReference type="ARBA" id="ARBA00022840"/>
    </source>
</evidence>
<dbReference type="SUPFAM" id="SSF52540">
    <property type="entry name" value="P-loop containing nucleoside triphosphate hydrolases"/>
    <property type="match status" value="1"/>
</dbReference>
<dbReference type="Gene3D" id="3.40.50.300">
    <property type="entry name" value="P-loop containing nucleotide triphosphate hydrolases"/>
    <property type="match status" value="1"/>
</dbReference>
<dbReference type="PANTHER" id="PTHR32071">
    <property type="entry name" value="TRANSCRIPTIONAL REGULATORY PROTEIN"/>
    <property type="match status" value="1"/>
</dbReference>
<dbReference type="SUPFAM" id="SSF48452">
    <property type="entry name" value="TPR-like"/>
    <property type="match status" value="2"/>
</dbReference>
<accession>A0A380T8V0</accession>
<dbReference type="InterPro" id="IPR003593">
    <property type="entry name" value="AAA+_ATPase"/>
</dbReference>
<dbReference type="Pfam" id="PF00158">
    <property type="entry name" value="Sigma54_activat"/>
    <property type="match status" value="1"/>
</dbReference>
<dbReference type="SUPFAM" id="SSF46689">
    <property type="entry name" value="Homeodomain-like"/>
    <property type="match status" value="1"/>
</dbReference>
<gene>
    <name evidence="7" type="primary">hyfR</name>
    <name evidence="7" type="ORF">CCOS864_05408</name>
</gene>
<dbReference type="Gene3D" id="1.10.10.60">
    <property type="entry name" value="Homeodomain-like"/>
    <property type="match status" value="1"/>
</dbReference>
<feature type="domain" description="Sigma-54 factor interaction" evidence="6">
    <location>
        <begin position="15"/>
        <end position="238"/>
    </location>
</feature>
<organism evidence="7 8">
    <name type="scientific">Pseudomonas wadenswilerensis</name>
    <dbReference type="NCBI Taxonomy" id="1785161"/>
    <lineage>
        <taxon>Bacteria</taxon>
        <taxon>Pseudomonadati</taxon>
        <taxon>Pseudomonadota</taxon>
        <taxon>Gammaproteobacteria</taxon>
        <taxon>Pseudomonadales</taxon>
        <taxon>Pseudomonadaceae</taxon>
        <taxon>Pseudomonas</taxon>
    </lineage>
</organism>